<protein>
    <submittedName>
        <fullName evidence="2">VTC domain-containing protein</fullName>
    </submittedName>
</protein>
<dbReference type="CDD" id="cd07750">
    <property type="entry name" value="PolyPPase_VTC_like"/>
    <property type="match status" value="1"/>
</dbReference>
<evidence type="ECO:0000313" key="2">
    <source>
        <dbReference type="EMBL" id="SMB89011.1"/>
    </source>
</evidence>
<dbReference type="GO" id="GO:0006799">
    <property type="term" value="P:polyphosphate biosynthetic process"/>
    <property type="evidence" value="ECO:0007669"/>
    <property type="project" value="UniProtKB-ARBA"/>
</dbReference>
<proteinExistence type="predicted"/>
<dbReference type="Gene3D" id="3.20.100.30">
    <property type="entry name" value="VTC, catalytic tunnel domain"/>
    <property type="match status" value="1"/>
</dbReference>
<evidence type="ECO:0000259" key="1">
    <source>
        <dbReference type="Pfam" id="PF09359"/>
    </source>
</evidence>
<sequence>MQTVFRKEIKYIIYRSDFLRIKKHLDAVLEKDAHGGPDGYLVRSLYFDSLYDRDLNDVLDGVLEKRKIRIRIYNPEQEKAKLEYKCKSGTDGRKNGLQITREEVHKMEHMDYSFLMDRPEEIAWEIYRRLLSGAYTPKTIIEYQRLAYIYPVSDVRISFDTDIRTSGTPFGLYESAPLGIPVMMPHLGVLEVKYSGFLPTIIKELIAPLDHVAVANSKYAVSRLFV</sequence>
<evidence type="ECO:0000313" key="3">
    <source>
        <dbReference type="Proteomes" id="UP000192731"/>
    </source>
</evidence>
<dbReference type="Pfam" id="PF09359">
    <property type="entry name" value="VTC"/>
    <property type="match status" value="1"/>
</dbReference>
<gene>
    <name evidence="2" type="ORF">SAMN00017405_0562</name>
</gene>
<reference evidence="2 3" key="1">
    <citation type="submission" date="2017-04" db="EMBL/GenBank/DDBJ databases">
        <authorList>
            <person name="Afonso C.L."/>
            <person name="Miller P.J."/>
            <person name="Scott M.A."/>
            <person name="Spackman E."/>
            <person name="Goraichik I."/>
            <person name="Dimitrov K.M."/>
            <person name="Suarez D.L."/>
            <person name="Swayne D.E."/>
        </authorList>
    </citation>
    <scope>NUCLEOTIDE SEQUENCE [LARGE SCALE GENOMIC DNA]</scope>
    <source>
        <strain evidence="2 3">DSM 11270</strain>
    </source>
</reference>
<dbReference type="Proteomes" id="UP000192731">
    <property type="component" value="Unassembled WGS sequence"/>
</dbReference>
<dbReference type="EMBL" id="FWWT01000016">
    <property type="protein sequence ID" value="SMB89011.1"/>
    <property type="molecule type" value="Genomic_DNA"/>
</dbReference>
<organism evidence="2 3">
    <name type="scientific">Desulfonispora thiosulfatigenes DSM 11270</name>
    <dbReference type="NCBI Taxonomy" id="656914"/>
    <lineage>
        <taxon>Bacteria</taxon>
        <taxon>Bacillati</taxon>
        <taxon>Bacillota</taxon>
        <taxon>Clostridia</taxon>
        <taxon>Eubacteriales</taxon>
        <taxon>Peptococcaceae</taxon>
        <taxon>Desulfonispora</taxon>
    </lineage>
</organism>
<dbReference type="InterPro" id="IPR042267">
    <property type="entry name" value="VTC_sf"/>
</dbReference>
<accession>A0A1W1V7K0</accession>
<feature type="domain" description="VTC" evidence="1">
    <location>
        <begin position="5"/>
        <end position="222"/>
    </location>
</feature>
<keyword evidence="3" id="KW-1185">Reference proteome</keyword>
<dbReference type="OrthoDB" id="9784042at2"/>
<name>A0A1W1V7K0_DESTI</name>
<dbReference type="STRING" id="656914.SAMN00017405_0562"/>
<dbReference type="RefSeq" id="WP_084052949.1">
    <property type="nucleotide sequence ID" value="NZ_FWWT01000016.1"/>
</dbReference>
<dbReference type="InterPro" id="IPR018966">
    <property type="entry name" value="VTC_domain"/>
</dbReference>
<dbReference type="AlphaFoldDB" id="A0A1W1V7K0"/>